<dbReference type="STRING" id="2163413.A0A4P6XHJ4"/>
<dbReference type="Pfam" id="PF04733">
    <property type="entry name" value="Coatomer_E"/>
    <property type="match status" value="1"/>
</dbReference>
<sequence length="313" mass="35712">MNDISDSGELFTIRNQFYTGQHSKVVAYDLDLFSPEAQLKVLEFQVRSIVARDDDASLLIEQGKNVFPDQEEVFSVLQAWNDLATFGTDELTYFDDIAEATFETQAVLTALYLVKYHKDVDLAIALLTKFTARASENAFELEPYLLLVQLYLFKENFAEANKVYLKFQKLPFGARDDIVYHVLESWINSVKGQSDNISNAYYFYDELLSSDLDDDVQSKFRVLSVLFVMTLQLKHIPEAQEVLDQVASLDYKGAGTADMLANRITYEYLTNDGANVVALLRELAAADAEHQFLADFKEKNERFDAIVEKYQVI</sequence>
<evidence type="ECO:0000256" key="2">
    <source>
        <dbReference type="ARBA" id="ARBA00004347"/>
    </source>
</evidence>
<evidence type="ECO:0000256" key="6">
    <source>
        <dbReference type="ARBA" id="ARBA00022892"/>
    </source>
</evidence>
<evidence type="ECO:0000256" key="10">
    <source>
        <dbReference type="ARBA" id="ARBA00023329"/>
    </source>
</evidence>
<evidence type="ECO:0000256" key="5">
    <source>
        <dbReference type="ARBA" id="ARBA00022490"/>
    </source>
</evidence>
<dbReference type="InterPro" id="IPR006822">
    <property type="entry name" value="Coatomer_esu"/>
</dbReference>
<dbReference type="GO" id="GO:0006888">
    <property type="term" value="P:endoplasmic reticulum to Golgi vesicle-mediated transport"/>
    <property type="evidence" value="ECO:0007669"/>
    <property type="project" value="TreeGrafter"/>
</dbReference>
<keyword evidence="13" id="KW-1185">Reference proteome</keyword>
<dbReference type="GO" id="GO:0030126">
    <property type="term" value="C:COPI vesicle coat"/>
    <property type="evidence" value="ECO:0007669"/>
    <property type="project" value="TreeGrafter"/>
</dbReference>
<keyword evidence="6 11" id="KW-0931">ER-Golgi transport</keyword>
<comment type="function">
    <text evidence="11">The coatomer is a cytosolic protein complex that binds to dilysine motifs and reversibly associates with Golgi non-clathrin-coated vesicles, which further mediate biosynthetic protein transport from the ER, via the Golgi up to the trans Golgi network. The coatomer complex is required for budding from Golgi membranes, and is essential for the retrograde Golgi-to-ER transport of dilysine-tagged proteins.</text>
</comment>
<reference evidence="13" key="1">
    <citation type="submission" date="2019-03" db="EMBL/GenBank/DDBJ databases">
        <title>Snf2 controls pulcherriminic acid biosynthesis and connects pigmentation and antifungal activity of the yeast Metschnikowia pulcherrima.</title>
        <authorList>
            <person name="Gore-Lloyd D."/>
            <person name="Sumann I."/>
            <person name="Brachmann A.O."/>
            <person name="Schneeberger K."/>
            <person name="Ortiz-Merino R.A."/>
            <person name="Moreno-Beltran M."/>
            <person name="Schlaefli M."/>
            <person name="Kirner P."/>
            <person name="Santos Kron A."/>
            <person name="Wolfe K.H."/>
            <person name="Piel J."/>
            <person name="Ahrens C.H."/>
            <person name="Henk D."/>
            <person name="Freimoser F.M."/>
        </authorList>
    </citation>
    <scope>NUCLEOTIDE SEQUENCE [LARGE SCALE GENOMIC DNA]</scope>
    <source>
        <strain evidence="13">APC 1.2</strain>
    </source>
</reference>
<keyword evidence="9 11" id="KW-0472">Membrane</keyword>
<dbReference type="GO" id="GO:0006891">
    <property type="term" value="P:intra-Golgi vesicle-mediated transport"/>
    <property type="evidence" value="ECO:0007669"/>
    <property type="project" value="TreeGrafter"/>
</dbReference>
<proteinExistence type="inferred from homology"/>
<protein>
    <recommendedName>
        <fullName evidence="11">Coatomer subunit epsilon</fullName>
    </recommendedName>
</protein>
<comment type="subcellular location">
    <subcellularLocation>
        <location evidence="2">Cytoplasmic vesicle</location>
        <location evidence="2">COPI-coated vesicle membrane</location>
        <topology evidence="2">Peripheral membrane protein</topology>
        <orientation evidence="2">Cytoplasmic side</orientation>
    </subcellularLocation>
    <subcellularLocation>
        <location evidence="1">Golgi apparatus membrane</location>
        <topology evidence="1">Peripheral membrane protein</topology>
        <orientation evidence="1">Cytoplasmic side</orientation>
    </subcellularLocation>
</comment>
<evidence type="ECO:0000256" key="3">
    <source>
        <dbReference type="ARBA" id="ARBA00008827"/>
    </source>
</evidence>
<dbReference type="PIRSF" id="PIRSF016478">
    <property type="entry name" value="Coatomer_esu"/>
    <property type="match status" value="1"/>
</dbReference>
<evidence type="ECO:0000313" key="12">
    <source>
        <dbReference type="EMBL" id="QBM85925.1"/>
    </source>
</evidence>
<comment type="similarity">
    <text evidence="3 11">Belongs to the COPE family.</text>
</comment>
<dbReference type="GO" id="GO:0000139">
    <property type="term" value="C:Golgi membrane"/>
    <property type="evidence" value="ECO:0007669"/>
    <property type="project" value="UniProtKB-SubCell"/>
</dbReference>
<evidence type="ECO:0000313" key="13">
    <source>
        <dbReference type="Proteomes" id="UP000292447"/>
    </source>
</evidence>
<dbReference type="PANTHER" id="PTHR10805:SF0">
    <property type="entry name" value="COATOMER SUBUNIT EPSILON"/>
    <property type="match status" value="1"/>
</dbReference>
<evidence type="ECO:0000256" key="1">
    <source>
        <dbReference type="ARBA" id="ARBA00004255"/>
    </source>
</evidence>
<keyword evidence="8 11" id="KW-0333">Golgi apparatus</keyword>
<dbReference type="GO" id="GO:0006890">
    <property type="term" value="P:retrograde vesicle-mediated transport, Golgi to endoplasmic reticulum"/>
    <property type="evidence" value="ECO:0007669"/>
    <property type="project" value="UniProtKB-UniRule"/>
</dbReference>
<keyword evidence="7 11" id="KW-0653">Protein transport</keyword>
<name>A0A4P6XHJ4_9ASCO</name>
<accession>A0A4P6XHJ4</accession>
<keyword evidence="5 11" id="KW-0963">Cytoplasm</keyword>
<dbReference type="AlphaFoldDB" id="A0A4P6XHJ4"/>
<gene>
    <name evidence="12" type="primary">MPUL0A05560</name>
    <name evidence="12" type="ORF">METSCH_A05560</name>
</gene>
<keyword evidence="4 11" id="KW-0813">Transport</keyword>
<evidence type="ECO:0000256" key="9">
    <source>
        <dbReference type="ARBA" id="ARBA00023136"/>
    </source>
</evidence>
<dbReference type="Gene3D" id="1.25.40.10">
    <property type="entry name" value="Tetratricopeptide repeat domain"/>
    <property type="match status" value="1"/>
</dbReference>
<dbReference type="PANTHER" id="PTHR10805">
    <property type="entry name" value="COATOMER SUBUNIT EPSILON"/>
    <property type="match status" value="1"/>
</dbReference>
<evidence type="ECO:0000256" key="4">
    <source>
        <dbReference type="ARBA" id="ARBA00022448"/>
    </source>
</evidence>
<evidence type="ECO:0000256" key="7">
    <source>
        <dbReference type="ARBA" id="ARBA00022927"/>
    </source>
</evidence>
<keyword evidence="10 11" id="KW-0968">Cytoplasmic vesicle</keyword>
<evidence type="ECO:0000256" key="8">
    <source>
        <dbReference type="ARBA" id="ARBA00023034"/>
    </source>
</evidence>
<organism evidence="12 13">
    <name type="scientific">Metschnikowia aff. pulcherrima</name>
    <dbReference type="NCBI Taxonomy" id="2163413"/>
    <lineage>
        <taxon>Eukaryota</taxon>
        <taxon>Fungi</taxon>
        <taxon>Dikarya</taxon>
        <taxon>Ascomycota</taxon>
        <taxon>Saccharomycotina</taxon>
        <taxon>Pichiomycetes</taxon>
        <taxon>Metschnikowiaceae</taxon>
        <taxon>Metschnikowia</taxon>
    </lineage>
</organism>
<dbReference type="InterPro" id="IPR011990">
    <property type="entry name" value="TPR-like_helical_dom_sf"/>
</dbReference>
<dbReference type="GO" id="GO:0015031">
    <property type="term" value="P:protein transport"/>
    <property type="evidence" value="ECO:0007669"/>
    <property type="project" value="UniProtKB-UniRule"/>
</dbReference>
<dbReference type="EMBL" id="CP034456">
    <property type="protein sequence ID" value="QBM85925.1"/>
    <property type="molecule type" value="Genomic_DNA"/>
</dbReference>
<dbReference type="Proteomes" id="UP000292447">
    <property type="component" value="Chromosome I"/>
</dbReference>
<dbReference type="GO" id="GO:0005198">
    <property type="term" value="F:structural molecule activity"/>
    <property type="evidence" value="ECO:0007669"/>
    <property type="project" value="UniProtKB-UniRule"/>
</dbReference>
<evidence type="ECO:0000256" key="11">
    <source>
        <dbReference type="PIRNR" id="PIRNR016478"/>
    </source>
</evidence>